<keyword evidence="6" id="KW-1185">Reference proteome</keyword>
<dbReference type="Gene3D" id="3.40.50.300">
    <property type="entry name" value="P-loop containing nucleotide triphosphate hydrolases"/>
    <property type="match status" value="1"/>
</dbReference>
<comment type="caution">
    <text evidence="5">The sequence shown here is derived from an EMBL/GenBank/DDBJ whole genome shotgun (WGS) entry which is preliminary data.</text>
</comment>
<feature type="compositionally biased region" description="Polar residues" evidence="4">
    <location>
        <begin position="114"/>
        <end position="125"/>
    </location>
</feature>
<dbReference type="InterPro" id="IPR027417">
    <property type="entry name" value="P-loop_NTPase"/>
</dbReference>
<sequence>MNADSIVVITGGELVEQGSHEDLIRANGKYADLWAKQIFVRPKDKEEAEDKAAVKEAKTPTILNDLTAEETSSELAKVNSTPALSTMSNEHSKDSASSSGSSSSDETHVEVRSRSASFSGHTKEV</sequence>
<reference evidence="5" key="1">
    <citation type="submission" date="2023-06" db="EMBL/GenBank/DDBJ databases">
        <title>Genome-scale phylogeny and comparative genomics of the fungal order Sordariales.</title>
        <authorList>
            <consortium name="Lawrence Berkeley National Laboratory"/>
            <person name="Hensen N."/>
            <person name="Bonometti L."/>
            <person name="Westerberg I."/>
            <person name="Brannstrom I.O."/>
            <person name="Guillou S."/>
            <person name="Cros-Aarteil S."/>
            <person name="Calhoun S."/>
            <person name="Haridas S."/>
            <person name="Kuo A."/>
            <person name="Mondo S."/>
            <person name="Pangilinan J."/>
            <person name="Riley R."/>
            <person name="LaButti K."/>
            <person name="Andreopoulos B."/>
            <person name="Lipzen A."/>
            <person name="Chen C."/>
            <person name="Yanf M."/>
            <person name="Daum C."/>
            <person name="Ng V."/>
            <person name="Clum A."/>
            <person name="Steindorff A."/>
            <person name="Ohm R."/>
            <person name="Martin F."/>
            <person name="Silar P."/>
            <person name="Natvig D."/>
            <person name="Lalanne C."/>
            <person name="Gautier V."/>
            <person name="Ament-velasquez S.L."/>
            <person name="Kruys A."/>
            <person name="Hutchinson M.I."/>
            <person name="Powell A.J."/>
            <person name="Barry K."/>
            <person name="Miller A.N."/>
            <person name="Grigoriev I.V."/>
            <person name="Debuchy R."/>
            <person name="Gladieux P."/>
            <person name="Thoren M.H."/>
            <person name="Johannesson H."/>
        </authorList>
    </citation>
    <scope>NUCLEOTIDE SEQUENCE</scope>
    <source>
        <strain evidence="5">SMH2392-1A</strain>
    </source>
</reference>
<evidence type="ECO:0000256" key="3">
    <source>
        <dbReference type="ARBA" id="ARBA00023136"/>
    </source>
</evidence>
<dbReference type="RefSeq" id="XP_060303802.1">
    <property type="nucleotide sequence ID" value="XM_060436739.1"/>
</dbReference>
<dbReference type="AlphaFoldDB" id="A0AA40BIP0"/>
<feature type="compositionally biased region" description="Low complexity" evidence="4">
    <location>
        <begin position="95"/>
        <end position="104"/>
    </location>
</feature>
<gene>
    <name evidence="5" type="ORF">B0T26DRAFT_635589</name>
</gene>
<dbReference type="Gene3D" id="1.20.1560.10">
    <property type="entry name" value="ABC transporter type 1, transmembrane domain"/>
    <property type="match status" value="1"/>
</dbReference>
<evidence type="ECO:0000313" key="5">
    <source>
        <dbReference type="EMBL" id="KAK0734925.1"/>
    </source>
</evidence>
<accession>A0AA40BIP0</accession>
<evidence type="ECO:0000313" key="6">
    <source>
        <dbReference type="Proteomes" id="UP001172101"/>
    </source>
</evidence>
<dbReference type="InterPro" id="IPR036640">
    <property type="entry name" value="ABC1_TM_sf"/>
</dbReference>
<dbReference type="SUPFAM" id="SSF52540">
    <property type="entry name" value="P-loop containing nucleoside triphosphate hydrolases"/>
    <property type="match status" value="1"/>
</dbReference>
<keyword evidence="1" id="KW-0812">Transmembrane</keyword>
<dbReference type="GO" id="GO:0016020">
    <property type="term" value="C:membrane"/>
    <property type="evidence" value="ECO:0007669"/>
    <property type="project" value="InterPro"/>
</dbReference>
<evidence type="ECO:0000256" key="4">
    <source>
        <dbReference type="SAM" id="MobiDB-lite"/>
    </source>
</evidence>
<evidence type="ECO:0000256" key="1">
    <source>
        <dbReference type="ARBA" id="ARBA00022692"/>
    </source>
</evidence>
<feature type="region of interest" description="Disordered" evidence="4">
    <location>
        <begin position="63"/>
        <end position="125"/>
    </location>
</feature>
<organism evidence="5 6">
    <name type="scientific">Lasiosphaeria miniovina</name>
    <dbReference type="NCBI Taxonomy" id="1954250"/>
    <lineage>
        <taxon>Eukaryota</taxon>
        <taxon>Fungi</taxon>
        <taxon>Dikarya</taxon>
        <taxon>Ascomycota</taxon>
        <taxon>Pezizomycotina</taxon>
        <taxon>Sordariomycetes</taxon>
        <taxon>Sordariomycetidae</taxon>
        <taxon>Sordariales</taxon>
        <taxon>Lasiosphaeriaceae</taxon>
        <taxon>Lasiosphaeria</taxon>
    </lineage>
</organism>
<dbReference type="Proteomes" id="UP001172101">
    <property type="component" value="Unassembled WGS sequence"/>
</dbReference>
<protein>
    <submittedName>
        <fullName evidence="5">Uncharacterized protein</fullName>
    </submittedName>
</protein>
<name>A0AA40BIP0_9PEZI</name>
<dbReference type="GeneID" id="85320009"/>
<evidence type="ECO:0000256" key="2">
    <source>
        <dbReference type="ARBA" id="ARBA00022989"/>
    </source>
</evidence>
<proteinExistence type="predicted"/>
<dbReference type="GO" id="GO:0005524">
    <property type="term" value="F:ATP binding"/>
    <property type="evidence" value="ECO:0007669"/>
    <property type="project" value="InterPro"/>
</dbReference>
<keyword evidence="3" id="KW-0472">Membrane</keyword>
<keyword evidence="2" id="KW-1133">Transmembrane helix</keyword>
<dbReference type="EMBL" id="JAUIRO010000001">
    <property type="protein sequence ID" value="KAK0734925.1"/>
    <property type="molecule type" value="Genomic_DNA"/>
</dbReference>
<feature type="compositionally biased region" description="Polar residues" evidence="4">
    <location>
        <begin position="73"/>
        <end position="89"/>
    </location>
</feature>